<evidence type="ECO:0000313" key="2">
    <source>
        <dbReference type="Proteomes" id="UP000831701"/>
    </source>
</evidence>
<name>A0ACB8W7W7_9TELE</name>
<comment type="caution">
    <text evidence="1">The sequence shown here is derived from an EMBL/GenBank/DDBJ whole genome shotgun (WGS) entry which is preliminary data.</text>
</comment>
<accession>A0ACB8W7W7</accession>
<organism evidence="1 2">
    <name type="scientific">Scortum barcoo</name>
    <name type="common">barcoo grunter</name>
    <dbReference type="NCBI Taxonomy" id="214431"/>
    <lineage>
        <taxon>Eukaryota</taxon>
        <taxon>Metazoa</taxon>
        <taxon>Chordata</taxon>
        <taxon>Craniata</taxon>
        <taxon>Vertebrata</taxon>
        <taxon>Euteleostomi</taxon>
        <taxon>Actinopterygii</taxon>
        <taxon>Neopterygii</taxon>
        <taxon>Teleostei</taxon>
        <taxon>Neoteleostei</taxon>
        <taxon>Acanthomorphata</taxon>
        <taxon>Eupercaria</taxon>
        <taxon>Centrarchiformes</taxon>
        <taxon>Terapontoidei</taxon>
        <taxon>Terapontidae</taxon>
        <taxon>Scortum</taxon>
    </lineage>
</organism>
<proteinExistence type="predicted"/>
<protein>
    <submittedName>
        <fullName evidence="1">Uncharacterized protein</fullName>
    </submittedName>
</protein>
<sequence length="164" mass="18572">MRIPGALSRPVLSYLQNRHKSSHHAPAGLLQPLSVPRRPWSHVSLDFVTVTGHGLKLELPLLRSSDRYTEAANHRCSQAPTYLVGQRVWLSTQDLPLRVESKKLTPKFIDPFEIQRIINPVAIRLKLPSIHARPSHLPCLQDQTGLQEFSLSSHSPPRRHAPHH</sequence>
<reference evidence="1" key="1">
    <citation type="submission" date="2022-04" db="EMBL/GenBank/DDBJ databases">
        <title>Jade perch genome.</title>
        <authorList>
            <person name="Chao B."/>
        </authorList>
    </citation>
    <scope>NUCLEOTIDE SEQUENCE</scope>
    <source>
        <strain evidence="1">CB-2022</strain>
    </source>
</reference>
<evidence type="ECO:0000313" key="1">
    <source>
        <dbReference type="EMBL" id="KAI3363760.1"/>
    </source>
</evidence>
<dbReference type="EMBL" id="CM041543">
    <property type="protein sequence ID" value="KAI3363760.1"/>
    <property type="molecule type" value="Genomic_DNA"/>
</dbReference>
<gene>
    <name evidence="1" type="ORF">L3Q82_001376</name>
</gene>
<dbReference type="Proteomes" id="UP000831701">
    <property type="component" value="Chromosome 13"/>
</dbReference>
<keyword evidence="2" id="KW-1185">Reference proteome</keyword>